<reference evidence="1" key="1">
    <citation type="journal article" date="2023" name="G3 (Bethesda)">
        <title>Whole genome assembly and annotation of the endangered Caribbean coral Acropora cervicornis.</title>
        <authorList>
            <person name="Selwyn J.D."/>
            <person name="Vollmer S.V."/>
        </authorList>
    </citation>
    <scope>NUCLEOTIDE SEQUENCE</scope>
    <source>
        <strain evidence="1">K2</strain>
    </source>
</reference>
<comment type="caution">
    <text evidence="1">The sequence shown here is derived from an EMBL/GenBank/DDBJ whole genome shotgun (WGS) entry which is preliminary data.</text>
</comment>
<dbReference type="AlphaFoldDB" id="A0AAD9QLS8"/>
<dbReference type="EMBL" id="JARQWQ010000024">
    <property type="protein sequence ID" value="KAK2563647.1"/>
    <property type="molecule type" value="Genomic_DNA"/>
</dbReference>
<accession>A0AAD9QLS8</accession>
<organism evidence="1 2">
    <name type="scientific">Acropora cervicornis</name>
    <name type="common">Staghorn coral</name>
    <dbReference type="NCBI Taxonomy" id="6130"/>
    <lineage>
        <taxon>Eukaryota</taxon>
        <taxon>Metazoa</taxon>
        <taxon>Cnidaria</taxon>
        <taxon>Anthozoa</taxon>
        <taxon>Hexacorallia</taxon>
        <taxon>Scleractinia</taxon>
        <taxon>Astrocoeniina</taxon>
        <taxon>Acroporidae</taxon>
        <taxon>Acropora</taxon>
    </lineage>
</organism>
<dbReference type="GO" id="GO:0006751">
    <property type="term" value="P:glutathione catabolic process"/>
    <property type="evidence" value="ECO:0007669"/>
    <property type="project" value="InterPro"/>
</dbReference>
<dbReference type="SUPFAM" id="SSF56235">
    <property type="entry name" value="N-terminal nucleophile aminohydrolases (Ntn hydrolases)"/>
    <property type="match status" value="1"/>
</dbReference>
<name>A0AAD9QLS8_ACRCE</name>
<sequence>MARRNTFQDEGNFVNDRENLIRHGSQQLEEQSFLDENHHLITKRRTRSRYILHAAVVSDVKECADVGLDLLRKGGSAVDAAIGTMLCVGVMNPESTGIGG</sequence>
<reference evidence="1" key="2">
    <citation type="journal article" date="2023" name="Science">
        <title>Genomic signatures of disease resistance in endangered staghorn corals.</title>
        <authorList>
            <person name="Vollmer S.V."/>
            <person name="Selwyn J.D."/>
            <person name="Despard B.A."/>
            <person name="Roesel C.L."/>
        </authorList>
    </citation>
    <scope>NUCLEOTIDE SEQUENCE</scope>
    <source>
        <strain evidence="1">K2</strain>
    </source>
</reference>
<dbReference type="InterPro" id="IPR000101">
    <property type="entry name" value="GGT_peptidase"/>
</dbReference>
<dbReference type="GO" id="GO:0036374">
    <property type="term" value="F:glutathione hydrolase activity"/>
    <property type="evidence" value="ECO:0007669"/>
    <property type="project" value="InterPro"/>
</dbReference>
<keyword evidence="1" id="KW-0378">Hydrolase</keyword>
<evidence type="ECO:0000313" key="2">
    <source>
        <dbReference type="Proteomes" id="UP001249851"/>
    </source>
</evidence>
<proteinExistence type="predicted"/>
<dbReference type="Proteomes" id="UP001249851">
    <property type="component" value="Unassembled WGS sequence"/>
</dbReference>
<keyword evidence="2" id="KW-1185">Reference proteome</keyword>
<evidence type="ECO:0000313" key="1">
    <source>
        <dbReference type="EMBL" id="KAK2563647.1"/>
    </source>
</evidence>
<protein>
    <submittedName>
        <fullName evidence="1">Glutathione hydrolase 1 proenzyme</fullName>
    </submittedName>
</protein>
<dbReference type="PANTHER" id="PTHR11686:SF54">
    <property type="entry name" value="GLUTATHIONE HYDROLASE 7"/>
    <property type="match status" value="1"/>
</dbReference>
<dbReference type="PANTHER" id="PTHR11686">
    <property type="entry name" value="GAMMA GLUTAMYL TRANSPEPTIDASE"/>
    <property type="match status" value="1"/>
</dbReference>
<dbReference type="Pfam" id="PF01019">
    <property type="entry name" value="G_glu_transpept"/>
    <property type="match status" value="1"/>
</dbReference>
<gene>
    <name evidence="1" type="ORF">P5673_012614</name>
</gene>
<dbReference type="InterPro" id="IPR029055">
    <property type="entry name" value="Ntn_hydrolases_N"/>
</dbReference>
<dbReference type="GO" id="GO:0005886">
    <property type="term" value="C:plasma membrane"/>
    <property type="evidence" value="ECO:0007669"/>
    <property type="project" value="TreeGrafter"/>
</dbReference>